<name>A0A1I5UQM7_9RHOB</name>
<dbReference type="Proteomes" id="UP000199356">
    <property type="component" value="Unassembled WGS sequence"/>
</dbReference>
<dbReference type="STRING" id="441119.SAMN04488047_12312"/>
<proteinExistence type="predicted"/>
<feature type="transmembrane region" description="Helical" evidence="1">
    <location>
        <begin position="36"/>
        <end position="54"/>
    </location>
</feature>
<dbReference type="EMBL" id="FOXA01000023">
    <property type="protein sequence ID" value="SFP97522.1"/>
    <property type="molecule type" value="Genomic_DNA"/>
</dbReference>
<reference evidence="2 3" key="1">
    <citation type="submission" date="2016-10" db="EMBL/GenBank/DDBJ databases">
        <authorList>
            <person name="de Groot N.N."/>
        </authorList>
    </citation>
    <scope>NUCLEOTIDE SEQUENCE [LARGE SCALE GENOMIC DNA]</scope>
    <source>
        <strain evidence="2 3">DSM 19547</strain>
    </source>
</reference>
<protein>
    <recommendedName>
        <fullName evidence="4">Bile acid:Na+ symporter, BASS family</fullName>
    </recommendedName>
</protein>
<feature type="transmembrane region" description="Helical" evidence="1">
    <location>
        <begin position="266"/>
        <end position="291"/>
    </location>
</feature>
<dbReference type="RefSeq" id="WP_093424825.1">
    <property type="nucleotide sequence ID" value="NZ_FOXA01000023.1"/>
</dbReference>
<accession>A0A1I5UQM7</accession>
<dbReference type="InterPro" id="IPR038770">
    <property type="entry name" value="Na+/solute_symporter_sf"/>
</dbReference>
<keyword evidence="3" id="KW-1185">Reference proteome</keyword>
<keyword evidence="1" id="KW-1133">Transmembrane helix</keyword>
<feature type="transmembrane region" description="Helical" evidence="1">
    <location>
        <begin position="190"/>
        <end position="214"/>
    </location>
</feature>
<evidence type="ECO:0000313" key="2">
    <source>
        <dbReference type="EMBL" id="SFP97522.1"/>
    </source>
</evidence>
<dbReference type="AlphaFoldDB" id="A0A1I5UQM7"/>
<feature type="transmembrane region" description="Helical" evidence="1">
    <location>
        <begin position="12"/>
        <end position="30"/>
    </location>
</feature>
<sequence>MRGGLGWLARHGRWVLVAGLAAGIVFPGLARWMAGALVPLIALSLFLAALRVGPRRALPPRRHWPRTVLLVVLGQTVLPLVAAGVLEALGWLDGPLATGAVLVLAAAPITGAPGLALMCRADAGAAMRQLALGTALLPLTALPVFLVLPVFGEVATVLAGAARLLLVIALAIGAAALLRKLAPAVTRPDASVAVDGLVALTMGLVVIGLMSAVGPALQRLDPALPAALALSFGLHRALALATWRAARRAEPSEAAGLAVAASNRNLALFLASLPAAATGDLLLFVGCYQIPMYLTPLTLPRLAGWPRA</sequence>
<dbReference type="OrthoDB" id="8477735at2"/>
<evidence type="ECO:0000256" key="1">
    <source>
        <dbReference type="SAM" id="Phobius"/>
    </source>
</evidence>
<organism evidence="2 3">
    <name type="scientific">Tranquillimonas alkanivorans</name>
    <dbReference type="NCBI Taxonomy" id="441119"/>
    <lineage>
        <taxon>Bacteria</taxon>
        <taxon>Pseudomonadati</taxon>
        <taxon>Pseudomonadota</taxon>
        <taxon>Alphaproteobacteria</taxon>
        <taxon>Rhodobacterales</taxon>
        <taxon>Roseobacteraceae</taxon>
        <taxon>Tranquillimonas</taxon>
    </lineage>
</organism>
<feature type="transmembrane region" description="Helical" evidence="1">
    <location>
        <begin position="226"/>
        <end position="246"/>
    </location>
</feature>
<feature type="transmembrane region" description="Helical" evidence="1">
    <location>
        <begin position="130"/>
        <end position="151"/>
    </location>
</feature>
<feature type="transmembrane region" description="Helical" evidence="1">
    <location>
        <begin position="96"/>
        <end position="118"/>
    </location>
</feature>
<feature type="transmembrane region" description="Helical" evidence="1">
    <location>
        <begin position="66"/>
        <end position="90"/>
    </location>
</feature>
<gene>
    <name evidence="2" type="ORF">SAMN04488047_12312</name>
</gene>
<evidence type="ECO:0000313" key="3">
    <source>
        <dbReference type="Proteomes" id="UP000199356"/>
    </source>
</evidence>
<keyword evidence="1" id="KW-0472">Membrane</keyword>
<evidence type="ECO:0008006" key="4">
    <source>
        <dbReference type="Google" id="ProtNLM"/>
    </source>
</evidence>
<keyword evidence="1" id="KW-0812">Transmembrane</keyword>
<feature type="transmembrane region" description="Helical" evidence="1">
    <location>
        <begin position="157"/>
        <end position="178"/>
    </location>
</feature>
<dbReference type="Gene3D" id="1.20.1530.20">
    <property type="match status" value="1"/>
</dbReference>